<sequence>MSVALAAPPAATLRPGALCIRDERLNPTTVLVDAAGELDAANARQLVDHVAAIDDPHSALIVDLRGLTFFGTEGLWAVNRIIAASAKRHATPVLVAGPEVRRLLRICDPHGVLRTVSSVVDALVASKPNSTRTLIHV</sequence>
<dbReference type="Pfam" id="PF01740">
    <property type="entry name" value="STAS"/>
    <property type="match status" value="1"/>
</dbReference>
<evidence type="ECO:0000313" key="3">
    <source>
        <dbReference type="Proteomes" id="UP000467428"/>
    </source>
</evidence>
<dbReference type="Proteomes" id="UP000467428">
    <property type="component" value="Chromosome"/>
</dbReference>
<evidence type="ECO:0000259" key="1">
    <source>
        <dbReference type="PROSITE" id="PS50801"/>
    </source>
</evidence>
<gene>
    <name evidence="2" type="ORF">MARA_52340</name>
</gene>
<organism evidence="2 3">
    <name type="scientific">Mycolicibacterium arabiense</name>
    <dbReference type="NCBI Taxonomy" id="1286181"/>
    <lineage>
        <taxon>Bacteria</taxon>
        <taxon>Bacillati</taxon>
        <taxon>Actinomycetota</taxon>
        <taxon>Actinomycetes</taxon>
        <taxon>Mycobacteriales</taxon>
        <taxon>Mycobacteriaceae</taxon>
        <taxon>Mycolicibacterium</taxon>
    </lineage>
</organism>
<proteinExistence type="predicted"/>
<dbReference type="AlphaFoldDB" id="A0A7I7S638"/>
<reference evidence="2 3" key="1">
    <citation type="journal article" date="2019" name="Emerg. Microbes Infect.">
        <title>Comprehensive subspecies identification of 175 nontuberculous mycobacteria species based on 7547 genomic profiles.</title>
        <authorList>
            <person name="Matsumoto Y."/>
            <person name="Kinjo T."/>
            <person name="Motooka D."/>
            <person name="Nabeya D."/>
            <person name="Jung N."/>
            <person name="Uechi K."/>
            <person name="Horii T."/>
            <person name="Iida T."/>
            <person name="Fujita J."/>
            <person name="Nakamura S."/>
        </authorList>
    </citation>
    <scope>NUCLEOTIDE SEQUENCE [LARGE SCALE GENOMIC DNA]</scope>
    <source>
        <strain evidence="2 3">JCM 18538</strain>
    </source>
</reference>
<keyword evidence="3" id="KW-1185">Reference proteome</keyword>
<geneLocation type="plasmid" evidence="3">
    <name>pjcm18538 dna</name>
</geneLocation>
<accession>A0A7I7S638</accession>
<name>A0A7I7S638_9MYCO</name>
<dbReference type="PROSITE" id="PS50801">
    <property type="entry name" value="STAS"/>
    <property type="match status" value="1"/>
</dbReference>
<dbReference type="InterPro" id="IPR036513">
    <property type="entry name" value="STAS_dom_sf"/>
</dbReference>
<dbReference type="InterPro" id="IPR002645">
    <property type="entry name" value="STAS_dom"/>
</dbReference>
<dbReference type="KEGG" id="marz:MARA_52340"/>
<dbReference type="RefSeq" id="WP_163922933.1">
    <property type="nucleotide sequence ID" value="NZ_AP022593.1"/>
</dbReference>
<feature type="domain" description="STAS" evidence="1">
    <location>
        <begin position="27"/>
        <end position="117"/>
    </location>
</feature>
<dbReference type="CDD" id="cd07043">
    <property type="entry name" value="STAS_anti-anti-sigma_factors"/>
    <property type="match status" value="1"/>
</dbReference>
<dbReference type="SUPFAM" id="SSF52091">
    <property type="entry name" value="SpoIIaa-like"/>
    <property type="match status" value="1"/>
</dbReference>
<protein>
    <submittedName>
        <fullName evidence="2">Sulfate transporter</fullName>
    </submittedName>
</protein>
<evidence type="ECO:0000313" key="2">
    <source>
        <dbReference type="EMBL" id="BBY51766.1"/>
    </source>
</evidence>
<dbReference type="Gene3D" id="3.30.750.24">
    <property type="entry name" value="STAS domain"/>
    <property type="match status" value="1"/>
</dbReference>
<dbReference type="EMBL" id="AP022593">
    <property type="protein sequence ID" value="BBY51766.1"/>
    <property type="molecule type" value="Genomic_DNA"/>
</dbReference>